<proteinExistence type="predicted"/>
<protein>
    <submittedName>
        <fullName evidence="2">Uncharacterized protein</fullName>
    </submittedName>
</protein>
<reference evidence="2" key="1">
    <citation type="submission" date="2019-10" db="EMBL/GenBank/DDBJ databases">
        <authorList>
            <consortium name="DOE Joint Genome Institute"/>
            <person name="Kuo A."/>
            <person name="Miyauchi S."/>
            <person name="Kiss E."/>
            <person name="Drula E."/>
            <person name="Kohler A."/>
            <person name="Sanchez-Garcia M."/>
            <person name="Andreopoulos B."/>
            <person name="Barry K.W."/>
            <person name="Bonito G."/>
            <person name="Buee M."/>
            <person name="Carver A."/>
            <person name="Chen C."/>
            <person name="Cichocki N."/>
            <person name="Clum A."/>
            <person name="Culley D."/>
            <person name="Crous P.W."/>
            <person name="Fauchery L."/>
            <person name="Girlanda M."/>
            <person name="Hayes R."/>
            <person name="Keri Z."/>
            <person name="LaButti K."/>
            <person name="Lipzen A."/>
            <person name="Lombard V."/>
            <person name="Magnuson J."/>
            <person name="Maillard F."/>
            <person name="Morin E."/>
            <person name="Murat C."/>
            <person name="Nolan M."/>
            <person name="Ohm R."/>
            <person name="Pangilinan J."/>
            <person name="Pereira M."/>
            <person name="Perotto S."/>
            <person name="Peter M."/>
            <person name="Riley R."/>
            <person name="Sitrit Y."/>
            <person name="Stielow B."/>
            <person name="Szollosi G."/>
            <person name="Zifcakova L."/>
            <person name="Stursova M."/>
            <person name="Spatafora J.W."/>
            <person name="Tedersoo L."/>
            <person name="Vaario L.-M."/>
            <person name="Yamada A."/>
            <person name="Yan M."/>
            <person name="Wang P."/>
            <person name="Xu J."/>
            <person name="Bruns T."/>
            <person name="Baldrian P."/>
            <person name="Vilgalys R."/>
            <person name="Henrissat B."/>
            <person name="Grigoriev I.V."/>
            <person name="Hibbett D."/>
            <person name="Nagy L.G."/>
            <person name="Martin F.M."/>
        </authorList>
    </citation>
    <scope>NUCLEOTIDE SEQUENCE</scope>
    <source>
        <strain evidence="2">BED1</strain>
    </source>
</reference>
<feature type="region of interest" description="Disordered" evidence="1">
    <location>
        <begin position="1"/>
        <end position="22"/>
    </location>
</feature>
<dbReference type="Proteomes" id="UP001194468">
    <property type="component" value="Unassembled WGS sequence"/>
</dbReference>
<name>A0AAD4C864_BOLED</name>
<comment type="caution">
    <text evidence="2">The sequence shown here is derived from an EMBL/GenBank/DDBJ whole genome shotgun (WGS) entry which is preliminary data.</text>
</comment>
<gene>
    <name evidence="2" type="ORF">L210DRAFT_3521029</name>
</gene>
<accession>A0AAD4C864</accession>
<evidence type="ECO:0000313" key="2">
    <source>
        <dbReference type="EMBL" id="KAF8450687.1"/>
    </source>
</evidence>
<evidence type="ECO:0000313" key="3">
    <source>
        <dbReference type="Proteomes" id="UP001194468"/>
    </source>
</evidence>
<evidence type="ECO:0000256" key="1">
    <source>
        <dbReference type="SAM" id="MobiDB-lite"/>
    </source>
</evidence>
<reference evidence="2" key="2">
    <citation type="journal article" date="2020" name="Nat. Commun.">
        <title>Large-scale genome sequencing of mycorrhizal fungi provides insights into the early evolution of symbiotic traits.</title>
        <authorList>
            <person name="Miyauchi S."/>
            <person name="Kiss E."/>
            <person name="Kuo A."/>
            <person name="Drula E."/>
            <person name="Kohler A."/>
            <person name="Sanchez-Garcia M."/>
            <person name="Morin E."/>
            <person name="Andreopoulos B."/>
            <person name="Barry K.W."/>
            <person name="Bonito G."/>
            <person name="Buee M."/>
            <person name="Carver A."/>
            <person name="Chen C."/>
            <person name="Cichocki N."/>
            <person name="Clum A."/>
            <person name="Culley D."/>
            <person name="Crous P.W."/>
            <person name="Fauchery L."/>
            <person name="Girlanda M."/>
            <person name="Hayes R.D."/>
            <person name="Keri Z."/>
            <person name="LaButti K."/>
            <person name="Lipzen A."/>
            <person name="Lombard V."/>
            <person name="Magnuson J."/>
            <person name="Maillard F."/>
            <person name="Murat C."/>
            <person name="Nolan M."/>
            <person name="Ohm R.A."/>
            <person name="Pangilinan J."/>
            <person name="Pereira M.F."/>
            <person name="Perotto S."/>
            <person name="Peter M."/>
            <person name="Pfister S."/>
            <person name="Riley R."/>
            <person name="Sitrit Y."/>
            <person name="Stielow J.B."/>
            <person name="Szollosi G."/>
            <person name="Zifcakova L."/>
            <person name="Stursova M."/>
            <person name="Spatafora J.W."/>
            <person name="Tedersoo L."/>
            <person name="Vaario L.M."/>
            <person name="Yamada A."/>
            <person name="Yan M."/>
            <person name="Wang P."/>
            <person name="Xu J."/>
            <person name="Bruns T."/>
            <person name="Baldrian P."/>
            <person name="Vilgalys R."/>
            <person name="Dunand C."/>
            <person name="Henrissat B."/>
            <person name="Grigoriev I.V."/>
            <person name="Hibbett D."/>
            <person name="Nagy L.G."/>
            <person name="Martin F.M."/>
        </authorList>
    </citation>
    <scope>NUCLEOTIDE SEQUENCE</scope>
    <source>
        <strain evidence="2">BED1</strain>
    </source>
</reference>
<dbReference type="EMBL" id="WHUW01000002">
    <property type="protein sequence ID" value="KAF8450687.1"/>
    <property type="molecule type" value="Genomic_DNA"/>
</dbReference>
<organism evidence="2 3">
    <name type="scientific">Boletus edulis BED1</name>
    <dbReference type="NCBI Taxonomy" id="1328754"/>
    <lineage>
        <taxon>Eukaryota</taxon>
        <taxon>Fungi</taxon>
        <taxon>Dikarya</taxon>
        <taxon>Basidiomycota</taxon>
        <taxon>Agaricomycotina</taxon>
        <taxon>Agaricomycetes</taxon>
        <taxon>Agaricomycetidae</taxon>
        <taxon>Boletales</taxon>
        <taxon>Boletineae</taxon>
        <taxon>Boletaceae</taxon>
        <taxon>Boletoideae</taxon>
        <taxon>Boletus</taxon>
    </lineage>
</organism>
<feature type="region of interest" description="Disordered" evidence="1">
    <location>
        <begin position="65"/>
        <end position="88"/>
    </location>
</feature>
<sequence length="88" mass="10516">MYGNLLRRSSVNQDLPLMPSHPQMYPSDKCQQLLAPACRRLIYNHHRPQLLSSKRHPLLIRRRTPMFPQKRGSHRLRHGQHLDHMLHN</sequence>
<keyword evidence="3" id="KW-1185">Reference proteome</keyword>
<dbReference type="AlphaFoldDB" id="A0AAD4C864"/>